<evidence type="ECO:0000259" key="3">
    <source>
        <dbReference type="Pfam" id="PF21984"/>
    </source>
</evidence>
<dbReference type="SUPFAM" id="SSF46785">
    <property type="entry name" value="Winged helix' DNA-binding domain"/>
    <property type="match status" value="1"/>
</dbReference>
<protein>
    <submittedName>
        <fullName evidence="4">DnaD domain-containing protein</fullName>
    </submittedName>
</protein>
<dbReference type="InterPro" id="IPR036388">
    <property type="entry name" value="WH-like_DNA-bd_sf"/>
</dbReference>
<dbReference type="RefSeq" id="WP_019421901.1">
    <property type="nucleotide sequence ID" value="NZ_JAJNBZ010000005.1"/>
</dbReference>
<dbReference type="EMBL" id="JAJNBZ010000005">
    <property type="protein sequence ID" value="MCE5169496.1"/>
    <property type="molecule type" value="Genomic_DNA"/>
</dbReference>
<reference evidence="4 5" key="1">
    <citation type="submission" date="2021-11" db="EMBL/GenBank/DDBJ databases">
        <title>Draft genome sequence of Paenibacillus profundus YoMME, a new Gram-positive bacteria with exoelectrogenic properties.</title>
        <authorList>
            <person name="Hubenova Y."/>
            <person name="Hubenova E."/>
            <person name="Manasiev Y."/>
            <person name="Peykov S."/>
            <person name="Mitov M."/>
        </authorList>
    </citation>
    <scope>NUCLEOTIDE SEQUENCE [LARGE SCALE GENOMIC DNA]</scope>
    <source>
        <strain evidence="4 5">YoMME</strain>
    </source>
</reference>
<dbReference type="NCBIfam" id="TIGR01446">
    <property type="entry name" value="DnaD_dom"/>
    <property type="match status" value="1"/>
</dbReference>
<dbReference type="Pfam" id="PF07261">
    <property type="entry name" value="DnaB_2"/>
    <property type="match status" value="1"/>
</dbReference>
<dbReference type="InterPro" id="IPR034829">
    <property type="entry name" value="DnaD-like_sf"/>
</dbReference>
<organism evidence="4 5">
    <name type="scientific">Paenibacillus profundus</name>
    <dbReference type="NCBI Taxonomy" id="1173085"/>
    <lineage>
        <taxon>Bacteria</taxon>
        <taxon>Bacillati</taxon>
        <taxon>Bacillota</taxon>
        <taxon>Bacilli</taxon>
        <taxon>Bacillales</taxon>
        <taxon>Paenibacillaceae</taxon>
        <taxon>Paenibacillus</taxon>
    </lineage>
</organism>
<dbReference type="Gene3D" id="1.10.10.630">
    <property type="entry name" value="DnaD domain-like"/>
    <property type="match status" value="1"/>
</dbReference>
<accession>A0ABS8YBV4</accession>
<dbReference type="InterPro" id="IPR006343">
    <property type="entry name" value="DnaB/C_C"/>
</dbReference>
<evidence type="ECO:0000313" key="4">
    <source>
        <dbReference type="EMBL" id="MCE5169496.1"/>
    </source>
</evidence>
<dbReference type="InterPro" id="IPR036390">
    <property type="entry name" value="WH_DNA-bd_sf"/>
</dbReference>
<evidence type="ECO:0000256" key="1">
    <source>
        <dbReference type="ARBA" id="ARBA00093462"/>
    </source>
</evidence>
<dbReference type="SUPFAM" id="SSF158499">
    <property type="entry name" value="DnaD domain-like"/>
    <property type="match status" value="1"/>
</dbReference>
<comment type="similarity">
    <text evidence="1">Belongs to the DnaB/DnaD family.</text>
</comment>
<comment type="caution">
    <text evidence="4">The sequence shown here is derived from an EMBL/GenBank/DDBJ whole genome shotgun (WGS) entry which is preliminary data.</text>
</comment>
<sequence length="226" mass="26225">MSGDAFRTFAKGMALGLQSGSVSVPYHLLRYCRQLKLSDTDVMLFIHLIGFKQQEMKDFPTIDELQERMGSSPDAVIKSLQKLMKDGFLNIDEEIDPETDVQYERYNLTGLWEKLAVVMAEEFRAERQKLRTVTSFSEAEPPNLFNIFEKEFGRPLSPMECETIAGWIDQDRYPEELILLALKEAVFAGKVHFRYIDRILLEWNRNRVHSIEDAKAYTQKFRSGGR</sequence>
<feature type="domain" description="DnaB/C C-terminal" evidence="2">
    <location>
        <begin position="145"/>
        <end position="217"/>
    </location>
</feature>
<keyword evidence="5" id="KW-1185">Reference proteome</keyword>
<dbReference type="PANTHER" id="PTHR37293">
    <property type="entry name" value="PHAGE REPLICATION PROTEIN-RELATED"/>
    <property type="match status" value="1"/>
</dbReference>
<dbReference type="PANTHER" id="PTHR37293:SF6">
    <property type="entry name" value="DNA REPLICATION PROTEIN DNAD"/>
    <property type="match status" value="1"/>
</dbReference>
<evidence type="ECO:0000313" key="5">
    <source>
        <dbReference type="Proteomes" id="UP001199916"/>
    </source>
</evidence>
<feature type="domain" description="DnaD N-terminal" evidence="3">
    <location>
        <begin position="24"/>
        <end position="121"/>
    </location>
</feature>
<gene>
    <name evidence="4" type="ORF">LQV63_09245</name>
</gene>
<dbReference type="InterPro" id="IPR053843">
    <property type="entry name" value="DnaD_N"/>
</dbReference>
<dbReference type="Pfam" id="PF21984">
    <property type="entry name" value="DnaD_N"/>
    <property type="match status" value="1"/>
</dbReference>
<dbReference type="Proteomes" id="UP001199916">
    <property type="component" value="Unassembled WGS sequence"/>
</dbReference>
<dbReference type="Gene3D" id="1.10.10.10">
    <property type="entry name" value="Winged helix-like DNA-binding domain superfamily/Winged helix DNA-binding domain"/>
    <property type="match status" value="1"/>
</dbReference>
<evidence type="ECO:0000259" key="2">
    <source>
        <dbReference type="Pfam" id="PF07261"/>
    </source>
</evidence>
<proteinExistence type="inferred from homology"/>
<name>A0ABS8YBV4_9BACL</name>
<dbReference type="InterPro" id="IPR053162">
    <property type="entry name" value="DnaD"/>
</dbReference>